<proteinExistence type="predicted"/>
<evidence type="ECO:0000313" key="1">
    <source>
        <dbReference type="EMBL" id="GAI40413.1"/>
    </source>
</evidence>
<dbReference type="EMBL" id="BARV01033003">
    <property type="protein sequence ID" value="GAI40413.1"/>
    <property type="molecule type" value="Genomic_DNA"/>
</dbReference>
<comment type="caution">
    <text evidence="1">The sequence shown here is derived from an EMBL/GenBank/DDBJ whole genome shotgun (WGS) entry which is preliminary data.</text>
</comment>
<name>X1N9V4_9ZZZZ</name>
<protein>
    <submittedName>
        <fullName evidence="1">Uncharacterized protein</fullName>
    </submittedName>
</protein>
<dbReference type="AlphaFoldDB" id="X1N9V4"/>
<gene>
    <name evidence="1" type="ORF">S06H3_51945</name>
</gene>
<feature type="non-terminal residue" evidence="1">
    <location>
        <position position="94"/>
    </location>
</feature>
<reference evidence="1" key="1">
    <citation type="journal article" date="2014" name="Front. Microbiol.">
        <title>High frequency of phylogenetically diverse reductive dehalogenase-homologous genes in deep subseafloor sedimentary metagenomes.</title>
        <authorList>
            <person name="Kawai M."/>
            <person name="Futagami T."/>
            <person name="Toyoda A."/>
            <person name="Takaki Y."/>
            <person name="Nishi S."/>
            <person name="Hori S."/>
            <person name="Arai W."/>
            <person name="Tsubouchi T."/>
            <person name="Morono Y."/>
            <person name="Uchiyama I."/>
            <person name="Ito T."/>
            <person name="Fujiyama A."/>
            <person name="Inagaki F."/>
            <person name="Takami H."/>
        </authorList>
    </citation>
    <scope>NUCLEOTIDE SEQUENCE</scope>
    <source>
        <strain evidence="1">Expedition CK06-06</strain>
    </source>
</reference>
<organism evidence="1">
    <name type="scientific">marine sediment metagenome</name>
    <dbReference type="NCBI Taxonomy" id="412755"/>
    <lineage>
        <taxon>unclassified sequences</taxon>
        <taxon>metagenomes</taxon>
        <taxon>ecological metagenomes</taxon>
    </lineage>
</organism>
<sequence length="94" mass="9939">MSNKMRAALVATLIAIGAAPSAHAIEIGELKQLIQQAKTDPDVAAMIDTYLAGLIEGMTVMNVVSNPTDRSYCPPPTLTLTKENARAFILNSPA</sequence>
<accession>X1N9V4</accession>